<dbReference type="RefSeq" id="WP_004601668.1">
    <property type="nucleotide sequence ID" value="NZ_HF541868.1"/>
</dbReference>
<dbReference type="HOGENOM" id="CLU_000604_1_2_11"/>
<keyword evidence="4" id="KW-0813">Transport</keyword>
<protein>
    <submittedName>
        <fullName evidence="4">Simple sugar transport system ATP-binding protein</fullName>
        <ecNumber evidence="4">3.6.3.17</ecNumber>
    </submittedName>
</protein>
<dbReference type="InterPro" id="IPR003593">
    <property type="entry name" value="AAA+_ATPase"/>
</dbReference>
<dbReference type="EC" id="3.6.3.17" evidence="4"/>
<keyword evidence="2 4" id="KW-0067">ATP-binding</keyword>
<reference evidence="4 7" key="1">
    <citation type="journal article" date="2012" name="J. Bacteriol.">
        <title>Draft Genome Sequence of Turicella otitidis ATCC 51513, Isolated from Middle Ear Fluid from a Child with Otitis Media.</title>
        <authorList>
            <person name="Brinkrolf K."/>
            <person name="Schneider J."/>
            <person name="Knecht M."/>
            <person name="Ruckert C."/>
            <person name="Tauch A."/>
        </authorList>
    </citation>
    <scope>NUCLEOTIDE SEQUENCE [LARGE SCALE GENOMIC DNA]</scope>
    <source>
        <strain evidence="4 7">ATCC 51513</strain>
    </source>
</reference>
<dbReference type="PROSITE" id="PS00211">
    <property type="entry name" value="ABC_TRANSPORTER_1"/>
    <property type="match status" value="1"/>
</dbReference>
<evidence type="ECO:0000313" key="5">
    <source>
        <dbReference type="EMBL" id="EJZ81299.1"/>
    </source>
</evidence>
<name>I7KJY9_9CORY</name>
<evidence type="ECO:0000256" key="2">
    <source>
        <dbReference type="ARBA" id="ARBA00022840"/>
    </source>
</evidence>
<dbReference type="Pfam" id="PF00005">
    <property type="entry name" value="ABC_tran"/>
    <property type="match status" value="1"/>
</dbReference>
<keyword evidence="4" id="KW-0762">Sugar transport</keyword>
<comment type="caution">
    <text evidence="4">The sequence shown here is derived from an EMBL/GenBank/DDBJ whole genome shotgun (WGS) entry which is preliminary data.</text>
</comment>
<keyword evidence="1" id="KW-0547">Nucleotide-binding</keyword>
<dbReference type="PROSITE" id="PS50893">
    <property type="entry name" value="ABC_TRANSPORTER_2"/>
    <property type="match status" value="1"/>
</dbReference>
<organism evidence="4 7">
    <name type="scientific">Corynebacterium otitidis ATCC 51513</name>
    <dbReference type="NCBI Taxonomy" id="883169"/>
    <lineage>
        <taxon>Bacteria</taxon>
        <taxon>Bacillati</taxon>
        <taxon>Actinomycetota</taxon>
        <taxon>Actinomycetes</taxon>
        <taxon>Mycobacteriales</taxon>
        <taxon>Corynebacteriaceae</taxon>
        <taxon>Corynebacterium</taxon>
    </lineage>
</organism>
<dbReference type="PANTHER" id="PTHR43790:SF8">
    <property type="entry name" value="SUGAR ABC TRANSPORTER ATP-BINDING PROTEIN"/>
    <property type="match status" value="1"/>
</dbReference>
<keyword evidence="6" id="KW-1185">Reference proteome</keyword>
<dbReference type="AlphaFoldDB" id="I7KJY9"/>
<dbReference type="PANTHER" id="PTHR43790">
    <property type="entry name" value="CARBOHYDRATE TRANSPORT ATP-BINDING PROTEIN MG119-RELATED"/>
    <property type="match status" value="1"/>
</dbReference>
<dbReference type="Proteomes" id="UP000011016">
    <property type="component" value="Unassembled WGS sequence"/>
</dbReference>
<dbReference type="InterPro" id="IPR017871">
    <property type="entry name" value="ABC_transporter-like_CS"/>
</dbReference>
<evidence type="ECO:0000313" key="7">
    <source>
        <dbReference type="Proteomes" id="UP000011016"/>
    </source>
</evidence>
<dbReference type="STRING" id="29321.AAV33_06700"/>
<dbReference type="EMBL" id="AHAE01000083">
    <property type="protein sequence ID" value="EJZ81299.1"/>
    <property type="molecule type" value="Genomic_DNA"/>
</dbReference>
<dbReference type="Proteomes" id="UP000006078">
    <property type="component" value="Unassembled WGS sequence"/>
</dbReference>
<dbReference type="eggNOG" id="COG1129">
    <property type="taxonomic scope" value="Bacteria"/>
</dbReference>
<keyword evidence="4" id="KW-0378">Hydrolase</keyword>
<dbReference type="InterPro" id="IPR027417">
    <property type="entry name" value="P-loop_NTPase"/>
</dbReference>
<gene>
    <name evidence="4" type="ORF">BN46_1247</name>
    <name evidence="5" type="ORF">HMPREF9719_01778</name>
</gene>
<evidence type="ECO:0000313" key="4">
    <source>
        <dbReference type="EMBL" id="CCI83970.1"/>
    </source>
</evidence>
<sequence>MTTLELKDIGKHYGPVAALEGVGLEVSSGEVTCLLGDNGAGKSTLIGVLSGRHRPSAGRILLDGEEVSFPRPRAALDRGVATVHQDLALVDDLAVWRNFFLGRELSRLGLLRIGEMRRATAEALERLGVDLPDTDRPIGGLSGGQRQVVAIARAVHSGARFLILDEPTAALGVRQSEMVLRLVAAARDRGVGVVLITHNPAHALAVGDRFVVLGNGRVRLTAARGEVDSATLAKEMAGGVDLDLGSHQKG</sequence>
<dbReference type="InterPro" id="IPR050107">
    <property type="entry name" value="ABC_carbohydrate_import_ATPase"/>
</dbReference>
<feature type="domain" description="ABC transporter" evidence="3">
    <location>
        <begin position="4"/>
        <end position="240"/>
    </location>
</feature>
<dbReference type="GO" id="GO:0005524">
    <property type="term" value="F:ATP binding"/>
    <property type="evidence" value="ECO:0007669"/>
    <property type="project" value="UniProtKB-KW"/>
</dbReference>
<evidence type="ECO:0000259" key="3">
    <source>
        <dbReference type="PROSITE" id="PS50893"/>
    </source>
</evidence>
<dbReference type="OrthoDB" id="7757085at2"/>
<dbReference type="EMBL" id="CAJZ01000183">
    <property type="protein sequence ID" value="CCI83970.1"/>
    <property type="molecule type" value="Genomic_DNA"/>
</dbReference>
<dbReference type="CDD" id="cd03216">
    <property type="entry name" value="ABC_Carb_Monos_I"/>
    <property type="match status" value="1"/>
</dbReference>
<reference evidence="5 6" key="2">
    <citation type="submission" date="2012-08" db="EMBL/GenBank/DDBJ databases">
        <title>The Genome Sequence of Turicella otitidis ATCC 51513.</title>
        <authorList>
            <consortium name="The Broad Institute Genome Sequencing Platform"/>
            <person name="Earl A."/>
            <person name="Ward D."/>
            <person name="Feldgarden M."/>
            <person name="Gevers D."/>
            <person name="Huys G."/>
            <person name="Walker B."/>
            <person name="Young S.K."/>
            <person name="Zeng Q."/>
            <person name="Gargeya S."/>
            <person name="Fitzgerald M."/>
            <person name="Haas B."/>
            <person name="Abouelleil A."/>
            <person name="Alvarado L."/>
            <person name="Arachchi H.M."/>
            <person name="Berlin A.M."/>
            <person name="Chapman S.B."/>
            <person name="Goldberg J."/>
            <person name="Griggs A."/>
            <person name="Gujja S."/>
            <person name="Hansen M."/>
            <person name="Howarth C."/>
            <person name="Imamovic A."/>
            <person name="Larimer J."/>
            <person name="McCowen C."/>
            <person name="Montmayeur A."/>
            <person name="Murphy C."/>
            <person name="Neiman D."/>
            <person name="Pearson M."/>
            <person name="Priest M."/>
            <person name="Roberts A."/>
            <person name="Saif S."/>
            <person name="Shea T."/>
            <person name="Sisk P."/>
            <person name="Sykes S."/>
            <person name="Wortman J."/>
            <person name="Nusbaum C."/>
            <person name="Birren B."/>
        </authorList>
    </citation>
    <scope>NUCLEOTIDE SEQUENCE [LARGE SCALE GENOMIC DNA]</scope>
    <source>
        <strain evidence="5 6">ATCC 51513</strain>
    </source>
</reference>
<dbReference type="GO" id="GO:0016887">
    <property type="term" value="F:ATP hydrolysis activity"/>
    <property type="evidence" value="ECO:0007669"/>
    <property type="project" value="InterPro"/>
</dbReference>
<dbReference type="PATRIC" id="fig|883169.3.peg.1715"/>
<evidence type="ECO:0000256" key="1">
    <source>
        <dbReference type="ARBA" id="ARBA00022741"/>
    </source>
</evidence>
<dbReference type="SMART" id="SM00382">
    <property type="entry name" value="AAA"/>
    <property type="match status" value="1"/>
</dbReference>
<dbReference type="InterPro" id="IPR003439">
    <property type="entry name" value="ABC_transporter-like_ATP-bd"/>
</dbReference>
<dbReference type="SUPFAM" id="SSF52540">
    <property type="entry name" value="P-loop containing nucleoside triphosphate hydrolases"/>
    <property type="match status" value="1"/>
</dbReference>
<dbReference type="Gene3D" id="3.40.50.300">
    <property type="entry name" value="P-loop containing nucleotide triphosphate hydrolases"/>
    <property type="match status" value="1"/>
</dbReference>
<evidence type="ECO:0000313" key="6">
    <source>
        <dbReference type="Proteomes" id="UP000006078"/>
    </source>
</evidence>
<proteinExistence type="predicted"/>
<accession>I7KJY9</accession>